<comment type="caution">
    <text evidence="2">The sequence shown here is derived from an EMBL/GenBank/DDBJ whole genome shotgun (WGS) entry which is preliminary data.</text>
</comment>
<evidence type="ECO:0000256" key="1">
    <source>
        <dbReference type="SAM" id="SignalP"/>
    </source>
</evidence>
<proteinExistence type="predicted"/>
<keyword evidence="1" id="KW-0732">Signal</keyword>
<dbReference type="SUPFAM" id="SSF52833">
    <property type="entry name" value="Thioredoxin-like"/>
    <property type="match status" value="1"/>
</dbReference>
<organism evidence="2 3">
    <name type="scientific">Chitinophaga japonensis</name>
    <name type="common">Flexibacter japonensis</name>
    <dbReference type="NCBI Taxonomy" id="104662"/>
    <lineage>
        <taxon>Bacteria</taxon>
        <taxon>Pseudomonadati</taxon>
        <taxon>Bacteroidota</taxon>
        <taxon>Chitinophagia</taxon>
        <taxon>Chitinophagales</taxon>
        <taxon>Chitinophagaceae</taxon>
        <taxon>Chitinophaga</taxon>
    </lineage>
</organism>
<dbReference type="EMBL" id="VLLG01000003">
    <property type="protein sequence ID" value="TWI88085.1"/>
    <property type="molecule type" value="Genomic_DNA"/>
</dbReference>
<feature type="signal peptide" evidence="1">
    <location>
        <begin position="1"/>
        <end position="21"/>
    </location>
</feature>
<reference evidence="2 3" key="1">
    <citation type="journal article" date="2013" name="Stand. Genomic Sci.">
        <title>Genomic Encyclopedia of Type Strains, Phase I: The one thousand microbial genomes (KMG-I) project.</title>
        <authorList>
            <person name="Kyrpides N.C."/>
            <person name="Woyke T."/>
            <person name="Eisen J.A."/>
            <person name="Garrity G."/>
            <person name="Lilburn T.G."/>
            <person name="Beck B.J."/>
            <person name="Whitman W.B."/>
            <person name="Hugenholtz P."/>
            <person name="Klenk H.P."/>
        </authorList>
    </citation>
    <scope>NUCLEOTIDE SEQUENCE [LARGE SCALE GENOMIC DNA]</scope>
    <source>
        <strain evidence="2 3">DSM 13484</strain>
    </source>
</reference>
<accession>A0A562T3D1</accession>
<dbReference type="Pfam" id="PF13899">
    <property type="entry name" value="Thioredoxin_7"/>
    <property type="match status" value="1"/>
</dbReference>
<keyword evidence="3" id="KW-1185">Reference proteome</keyword>
<gene>
    <name evidence="2" type="ORF">LX66_2160</name>
</gene>
<sequence length="144" mass="16182">MIPMFKALLLLILSSATCVHAQLLKDPEEAFLKAQQSGKEVLLIFSGSDWCIPCIQFNNKILADTAFQHFAQDKLVLLEADFPQRRRIPASLRSQYESLAAEFNPEGAFPRIVLLTPGKKLLAQVPFIQQSPPDFIAEVQQMLK</sequence>
<name>A0A562T3D1_CHIJA</name>
<dbReference type="Proteomes" id="UP000316778">
    <property type="component" value="Unassembled WGS sequence"/>
</dbReference>
<keyword evidence="2" id="KW-0449">Lipoprotein</keyword>
<dbReference type="Gene3D" id="3.40.30.10">
    <property type="entry name" value="Glutaredoxin"/>
    <property type="match status" value="1"/>
</dbReference>
<evidence type="ECO:0000313" key="2">
    <source>
        <dbReference type="EMBL" id="TWI88085.1"/>
    </source>
</evidence>
<feature type="chain" id="PRO_5021769128" evidence="1">
    <location>
        <begin position="22"/>
        <end position="144"/>
    </location>
</feature>
<dbReference type="AlphaFoldDB" id="A0A562T3D1"/>
<evidence type="ECO:0000313" key="3">
    <source>
        <dbReference type="Proteomes" id="UP000316778"/>
    </source>
</evidence>
<dbReference type="InterPro" id="IPR036249">
    <property type="entry name" value="Thioredoxin-like_sf"/>
</dbReference>
<protein>
    <submittedName>
        <fullName evidence="2">Thiamine biosynthesis lipoprotein</fullName>
    </submittedName>
</protein>